<keyword evidence="4 9" id="KW-0808">Transferase</keyword>
<evidence type="ECO:0000256" key="9">
    <source>
        <dbReference type="PIRNR" id="PIRNR016636"/>
    </source>
</evidence>
<dbReference type="PATRIC" id="fig|348151.3.peg.1951"/>
<evidence type="ECO:0000256" key="2">
    <source>
        <dbReference type="ARBA" id="ARBA00010323"/>
    </source>
</evidence>
<evidence type="ECO:0000313" key="11">
    <source>
        <dbReference type="EMBL" id="GEK28210.1"/>
    </source>
</evidence>
<evidence type="ECO:0000256" key="5">
    <source>
        <dbReference type="ARBA" id="ARBA00022692"/>
    </source>
</evidence>
<dbReference type="OrthoDB" id="9805788at2"/>
<evidence type="ECO:0000256" key="3">
    <source>
        <dbReference type="ARBA" id="ARBA00022475"/>
    </source>
</evidence>
<name>A0A0R2L0W1_9LACO</name>
<feature type="transmembrane region" description="Helical" evidence="10">
    <location>
        <begin position="313"/>
        <end position="330"/>
    </location>
</feature>
<keyword evidence="6 10" id="KW-1133">Transmembrane helix</keyword>
<keyword evidence="13" id="KW-1185">Reference proteome</keyword>
<evidence type="ECO:0000256" key="10">
    <source>
        <dbReference type="SAM" id="Phobius"/>
    </source>
</evidence>
<organism evidence="12 13">
    <name type="scientific">Furfurilactobacillus siliginis</name>
    <dbReference type="NCBI Taxonomy" id="348151"/>
    <lineage>
        <taxon>Bacteria</taxon>
        <taxon>Bacillati</taxon>
        <taxon>Bacillota</taxon>
        <taxon>Bacilli</taxon>
        <taxon>Lactobacillales</taxon>
        <taxon>Lactobacillaceae</taxon>
        <taxon>Furfurilactobacillus</taxon>
    </lineage>
</organism>
<dbReference type="PIRSF" id="PIRSF016636">
    <property type="entry name" value="AlgI_DltB"/>
    <property type="match status" value="1"/>
</dbReference>
<dbReference type="UniPathway" id="UPA00556"/>
<keyword evidence="8 9" id="KW-0012">Acyltransferase</keyword>
<feature type="transmembrane region" description="Helical" evidence="10">
    <location>
        <begin position="188"/>
        <end position="211"/>
    </location>
</feature>
<evidence type="ECO:0000313" key="12">
    <source>
        <dbReference type="EMBL" id="KRN95439.1"/>
    </source>
</evidence>
<evidence type="ECO:0000313" key="13">
    <source>
        <dbReference type="Proteomes" id="UP000051139"/>
    </source>
</evidence>
<dbReference type="PANTHER" id="PTHR13285">
    <property type="entry name" value="ACYLTRANSFERASE"/>
    <property type="match status" value="1"/>
</dbReference>
<dbReference type="InterPro" id="IPR024194">
    <property type="entry name" value="Ac/AlaTfrase_AlgI/DltB"/>
</dbReference>
<evidence type="ECO:0000256" key="4">
    <source>
        <dbReference type="ARBA" id="ARBA00022679"/>
    </source>
</evidence>
<keyword evidence="3 9" id="KW-1003">Cell membrane</keyword>
<feature type="transmembrane region" description="Helical" evidence="10">
    <location>
        <begin position="58"/>
        <end position="77"/>
    </location>
</feature>
<accession>A0A0R2L0W1</accession>
<dbReference type="EMBL" id="BJUD01000006">
    <property type="protein sequence ID" value="GEK28210.1"/>
    <property type="molecule type" value="Genomic_DNA"/>
</dbReference>
<evidence type="ECO:0000256" key="6">
    <source>
        <dbReference type="ARBA" id="ARBA00022989"/>
    </source>
</evidence>
<sequence>MINLEPYGNPQYFIYLLIGLIPLMIGLYRGHRWRWYQSLVSLVFIFLMFDGPKLEQGIALIGYVLWEWIMVGGYMAYRNRANNRWVFYAAVVLSALPLTFVKITPAVAAGHTSIFGFLGISYLTFRTVGMIMEMRDGIIKEFHPLLFLEFLLFMPTISSGPIDRYRRWLADYETVPDRDKYVGMIEKAVHYIFLGFFYKFVMAYFFGTMLVPRLSALTLHYGGDGLSWPLVGYMYSWSMYLFFDFAGYSLFAVAISYLMGIETPVNFNKPFLSPNLKEFWNRWHMSLSFWFRDFVFMRLVFAMMKTKLFKSRVTVSNIAYILNMLIMGFWHGVTWYYIAYGLLHGLGLVVNDWWLRFKKKHRKSIPHNKFTEAFAIFITFNFVCLSFLLFSGFLNTLWFVKP</sequence>
<feature type="transmembrane region" description="Helical" evidence="10">
    <location>
        <begin position="12"/>
        <end position="28"/>
    </location>
</feature>
<feature type="transmembrane region" description="Helical" evidence="10">
    <location>
        <begin position="336"/>
        <end position="354"/>
    </location>
</feature>
<dbReference type="InterPro" id="IPR004299">
    <property type="entry name" value="MBOAT_fam"/>
</dbReference>
<evidence type="ECO:0000313" key="14">
    <source>
        <dbReference type="Proteomes" id="UP000321429"/>
    </source>
</evidence>
<dbReference type="Proteomes" id="UP000321429">
    <property type="component" value="Unassembled WGS sequence"/>
</dbReference>
<feature type="transmembrane region" description="Helical" evidence="10">
    <location>
        <begin position="114"/>
        <end position="132"/>
    </location>
</feature>
<dbReference type="PIRSF" id="PIRSF500216">
    <property type="entry name" value="DltB"/>
    <property type="match status" value="1"/>
</dbReference>
<comment type="similarity">
    <text evidence="2 9">Belongs to the membrane-bound acyltransferase family.</text>
</comment>
<evidence type="ECO:0000256" key="8">
    <source>
        <dbReference type="ARBA" id="ARBA00023315"/>
    </source>
</evidence>
<dbReference type="PANTHER" id="PTHR13285:SF23">
    <property type="entry name" value="TEICHOIC ACID D-ALANYLTRANSFERASE"/>
    <property type="match status" value="1"/>
</dbReference>
<dbReference type="GO" id="GO:0070395">
    <property type="term" value="P:lipoteichoic acid biosynthetic process"/>
    <property type="evidence" value="ECO:0007669"/>
    <property type="project" value="UniProtKB-UniRule"/>
</dbReference>
<feature type="transmembrane region" description="Helical" evidence="10">
    <location>
        <begin position="374"/>
        <end position="400"/>
    </location>
</feature>
<gene>
    <name evidence="11" type="primary">dltB</name>
    <name evidence="12" type="ORF">IV55_GL001899</name>
    <name evidence="11" type="ORF">LSI01_05210</name>
</gene>
<feature type="transmembrane region" description="Helical" evidence="10">
    <location>
        <begin position="240"/>
        <end position="260"/>
    </location>
</feature>
<evidence type="ECO:0000256" key="7">
    <source>
        <dbReference type="ARBA" id="ARBA00023136"/>
    </source>
</evidence>
<keyword evidence="7 9" id="KW-0472">Membrane</keyword>
<dbReference type="AlphaFoldDB" id="A0A0R2L0W1"/>
<dbReference type="GO" id="GO:0016746">
    <property type="term" value="F:acyltransferase activity"/>
    <property type="evidence" value="ECO:0007669"/>
    <property type="project" value="UniProtKB-KW"/>
</dbReference>
<comment type="subcellular location">
    <subcellularLocation>
        <location evidence="1">Cell membrane</location>
        <topology evidence="1">Multi-pass membrane protein</topology>
    </subcellularLocation>
</comment>
<reference evidence="12 13" key="1">
    <citation type="journal article" date="2015" name="Genome Announc.">
        <title>Expanding the biotechnology potential of lactobacilli through comparative genomics of 213 strains and associated genera.</title>
        <authorList>
            <person name="Sun Z."/>
            <person name="Harris H.M."/>
            <person name="McCann A."/>
            <person name="Guo C."/>
            <person name="Argimon S."/>
            <person name="Zhang W."/>
            <person name="Yang X."/>
            <person name="Jeffery I.B."/>
            <person name="Cooney J.C."/>
            <person name="Kagawa T.F."/>
            <person name="Liu W."/>
            <person name="Song Y."/>
            <person name="Salvetti E."/>
            <person name="Wrobel A."/>
            <person name="Rasinkangas P."/>
            <person name="Parkhill J."/>
            <person name="Rea M.C."/>
            <person name="O'Sullivan O."/>
            <person name="Ritari J."/>
            <person name="Douillard F.P."/>
            <person name="Paul Ross R."/>
            <person name="Yang R."/>
            <person name="Briner A.E."/>
            <person name="Felis G.E."/>
            <person name="de Vos W.M."/>
            <person name="Barrangou R."/>
            <person name="Klaenhammer T.R."/>
            <person name="Caufield P.W."/>
            <person name="Cui Y."/>
            <person name="Zhang H."/>
            <person name="O'Toole P.W."/>
        </authorList>
    </citation>
    <scope>NUCLEOTIDE SEQUENCE [LARGE SCALE GENOMIC DNA]</scope>
    <source>
        <strain evidence="12 13">DSM 22696</strain>
    </source>
</reference>
<evidence type="ECO:0000256" key="1">
    <source>
        <dbReference type="ARBA" id="ARBA00004651"/>
    </source>
</evidence>
<dbReference type="Proteomes" id="UP000051139">
    <property type="component" value="Unassembled WGS sequence"/>
</dbReference>
<reference evidence="11 14" key="2">
    <citation type="submission" date="2019-07" db="EMBL/GenBank/DDBJ databases">
        <title>Whole genome shotgun sequence of Lactobacillus siliginis NBRC 101315.</title>
        <authorList>
            <person name="Hosoyama A."/>
            <person name="Uohara A."/>
            <person name="Ohji S."/>
            <person name="Ichikawa N."/>
        </authorList>
    </citation>
    <scope>NUCLEOTIDE SEQUENCE [LARGE SCALE GENOMIC DNA]</scope>
    <source>
        <strain evidence="11 14">NBRC 101315</strain>
    </source>
</reference>
<dbReference type="EMBL" id="JQCB01000008">
    <property type="protein sequence ID" value="KRN95439.1"/>
    <property type="molecule type" value="Genomic_DNA"/>
</dbReference>
<dbReference type="InterPro" id="IPR051085">
    <property type="entry name" value="MB_O-acyltransferase"/>
</dbReference>
<dbReference type="Pfam" id="PF03062">
    <property type="entry name" value="MBOAT"/>
    <property type="match status" value="1"/>
</dbReference>
<comment type="function">
    <text evidence="9">O-acyltransferase that catalyzes D-alanylation of both teichoic acid and lipoteichoic acid (LTA). D-alanylation of LTA plays an important role in modulating the properties of the cell wall in Gram-positive bacteria, influencing the net charge of the cell wall. Catalyzes D-alanylation from DltC carrier protein.</text>
</comment>
<feature type="transmembrane region" description="Helical" evidence="10">
    <location>
        <begin position="86"/>
        <end position="108"/>
    </location>
</feature>
<dbReference type="RefSeq" id="WP_057810584.1">
    <property type="nucleotide sequence ID" value="NZ_BJUD01000006.1"/>
</dbReference>
<keyword evidence="5 10" id="KW-0812">Transmembrane</keyword>
<dbReference type="GO" id="GO:0005886">
    <property type="term" value="C:plasma membrane"/>
    <property type="evidence" value="ECO:0007669"/>
    <property type="project" value="UniProtKB-SubCell"/>
</dbReference>
<protein>
    <recommendedName>
        <fullName evidence="9">Teichoic acid D-alanyltransferase</fullName>
        <ecNumber evidence="9">2.3.1.-</ecNumber>
    </recommendedName>
</protein>
<comment type="caution">
    <text evidence="12">The sequence shown here is derived from an EMBL/GenBank/DDBJ whole genome shotgun (WGS) entry which is preliminary data.</text>
</comment>
<dbReference type="STRING" id="348151.IV55_GL001899"/>
<comment type="pathway">
    <text evidence="9">Cell wall biogenesis; lipoteichoic acid biosynthesis.</text>
</comment>
<dbReference type="NCBIfam" id="TIGR04091">
    <property type="entry name" value="LTA_dltB"/>
    <property type="match status" value="1"/>
</dbReference>
<dbReference type="EC" id="2.3.1.-" evidence="9"/>
<dbReference type="InterPro" id="IPR024024">
    <property type="entry name" value="DltB"/>
</dbReference>
<proteinExistence type="inferred from homology"/>